<dbReference type="SUPFAM" id="SSF54593">
    <property type="entry name" value="Glyoxalase/Bleomycin resistance protein/Dihydroxybiphenyl dioxygenase"/>
    <property type="match status" value="1"/>
</dbReference>
<organism evidence="2 3">
    <name type="scientific">Actinomadura darangshiensis</name>
    <dbReference type="NCBI Taxonomy" id="705336"/>
    <lineage>
        <taxon>Bacteria</taxon>
        <taxon>Bacillati</taxon>
        <taxon>Actinomycetota</taxon>
        <taxon>Actinomycetes</taxon>
        <taxon>Streptosporangiales</taxon>
        <taxon>Thermomonosporaceae</taxon>
        <taxon>Actinomadura</taxon>
    </lineage>
</organism>
<feature type="domain" description="Glyoxalase-like" evidence="1">
    <location>
        <begin position="13"/>
        <end position="120"/>
    </location>
</feature>
<protein>
    <submittedName>
        <fullName evidence="2">Glyoxalase</fullName>
    </submittedName>
</protein>
<evidence type="ECO:0000313" key="3">
    <source>
        <dbReference type="Proteomes" id="UP000295578"/>
    </source>
</evidence>
<gene>
    <name evidence="2" type="ORF">E1293_27370</name>
</gene>
<evidence type="ECO:0000313" key="2">
    <source>
        <dbReference type="EMBL" id="TDD76198.1"/>
    </source>
</evidence>
<sequence length="127" mass="13037">MGHPVVHFEIIGTDPVRLQGYYGELFGWDPQPGDAISDEVSQPGVYGFVDGATTGEKGVNGGIGGGPGHRPNVLFYVGVPDVETALGKAESLGGRRLMGPVPKSGDFTVGRFTDPEGNVIGVAGPSA</sequence>
<proteinExistence type="predicted"/>
<dbReference type="Gene3D" id="3.10.180.10">
    <property type="entry name" value="2,3-Dihydroxybiphenyl 1,2-Dioxygenase, domain 1"/>
    <property type="match status" value="1"/>
</dbReference>
<evidence type="ECO:0000259" key="1">
    <source>
        <dbReference type="Pfam" id="PF18029"/>
    </source>
</evidence>
<dbReference type="Proteomes" id="UP000295578">
    <property type="component" value="Unassembled WGS sequence"/>
</dbReference>
<accession>A0A4R5ASL2</accession>
<dbReference type="OrthoDB" id="9793039at2"/>
<dbReference type="AlphaFoldDB" id="A0A4R5ASL2"/>
<reference evidence="2 3" key="1">
    <citation type="submission" date="2019-03" db="EMBL/GenBank/DDBJ databases">
        <title>Draft genome sequences of novel Actinobacteria.</title>
        <authorList>
            <person name="Sahin N."/>
            <person name="Ay H."/>
            <person name="Saygin H."/>
        </authorList>
    </citation>
    <scope>NUCLEOTIDE SEQUENCE [LARGE SCALE GENOMIC DNA]</scope>
    <source>
        <strain evidence="2 3">DSM 45941</strain>
    </source>
</reference>
<dbReference type="InterPro" id="IPR029068">
    <property type="entry name" value="Glyas_Bleomycin-R_OHBP_Dase"/>
</dbReference>
<keyword evidence="3" id="KW-1185">Reference proteome</keyword>
<name>A0A4R5ASL2_9ACTN</name>
<dbReference type="RefSeq" id="WP_132200364.1">
    <property type="nucleotide sequence ID" value="NZ_SMKY01000147.1"/>
</dbReference>
<dbReference type="InterPro" id="IPR041581">
    <property type="entry name" value="Glyoxalase_6"/>
</dbReference>
<dbReference type="Pfam" id="PF18029">
    <property type="entry name" value="Glyoxalase_6"/>
    <property type="match status" value="1"/>
</dbReference>
<dbReference type="EMBL" id="SMKY01000147">
    <property type="protein sequence ID" value="TDD76198.1"/>
    <property type="molecule type" value="Genomic_DNA"/>
</dbReference>
<comment type="caution">
    <text evidence="2">The sequence shown here is derived from an EMBL/GenBank/DDBJ whole genome shotgun (WGS) entry which is preliminary data.</text>
</comment>